<name>A0A915L4T6_ROMCU</name>
<reference evidence="3" key="1">
    <citation type="submission" date="2022-11" db="UniProtKB">
        <authorList>
            <consortium name="WormBaseParasite"/>
        </authorList>
    </citation>
    <scope>IDENTIFICATION</scope>
</reference>
<dbReference type="AlphaFoldDB" id="A0A915L4T6"/>
<evidence type="ECO:0000313" key="2">
    <source>
        <dbReference type="Proteomes" id="UP000887565"/>
    </source>
</evidence>
<accession>A0A915L4T6</accession>
<organism evidence="2 3">
    <name type="scientific">Romanomermis culicivorax</name>
    <name type="common">Nematode worm</name>
    <dbReference type="NCBI Taxonomy" id="13658"/>
    <lineage>
        <taxon>Eukaryota</taxon>
        <taxon>Metazoa</taxon>
        <taxon>Ecdysozoa</taxon>
        <taxon>Nematoda</taxon>
        <taxon>Enoplea</taxon>
        <taxon>Dorylaimia</taxon>
        <taxon>Mermithida</taxon>
        <taxon>Mermithoidea</taxon>
        <taxon>Mermithidae</taxon>
        <taxon>Romanomermis</taxon>
    </lineage>
</organism>
<feature type="region of interest" description="Disordered" evidence="1">
    <location>
        <begin position="135"/>
        <end position="176"/>
    </location>
</feature>
<keyword evidence="2" id="KW-1185">Reference proteome</keyword>
<dbReference type="WBParaSite" id="nRc.2.0.1.t46095-RA">
    <property type="protein sequence ID" value="nRc.2.0.1.t46095-RA"/>
    <property type="gene ID" value="nRc.2.0.1.g46095"/>
</dbReference>
<evidence type="ECO:0000313" key="3">
    <source>
        <dbReference type="WBParaSite" id="nRc.2.0.1.t46095-RA"/>
    </source>
</evidence>
<dbReference type="Proteomes" id="UP000887565">
    <property type="component" value="Unplaced"/>
</dbReference>
<evidence type="ECO:0000256" key="1">
    <source>
        <dbReference type="SAM" id="MobiDB-lite"/>
    </source>
</evidence>
<proteinExistence type="predicted"/>
<feature type="compositionally biased region" description="Basic and acidic residues" evidence="1">
    <location>
        <begin position="135"/>
        <end position="155"/>
    </location>
</feature>
<sequence>MPVFYLLTIGEQVKSFMNVQQLANTIAKAGSVLNATKAEIRTAKRPILLNQANPEVQLQMLPQPFDCHFDRRCSMDRPQNRYCDCSLSTDHGPPNSVPPPTKFVSFQLQRLEQPRQPPLRTKLLLEQLIQRYDRDYEEQKSRQRPEENLPNDRQKSPRHQSQTREPYANRFDQSAS</sequence>
<protein>
    <submittedName>
        <fullName evidence="3">Uncharacterized protein</fullName>
    </submittedName>
</protein>